<evidence type="ECO:0000256" key="8">
    <source>
        <dbReference type="ARBA" id="ARBA00022801"/>
    </source>
</evidence>
<proteinExistence type="inferred from homology"/>
<dbReference type="Pfam" id="PF03167">
    <property type="entry name" value="UDG"/>
    <property type="match status" value="1"/>
</dbReference>
<dbReference type="EC" id="3.2.2.27" evidence="3"/>
<evidence type="ECO:0000256" key="5">
    <source>
        <dbReference type="ARBA" id="ARBA00022485"/>
    </source>
</evidence>
<feature type="domain" description="Uracil-DNA glycosylase-like" evidence="12">
    <location>
        <begin position="106"/>
        <end position="256"/>
    </location>
</feature>
<evidence type="ECO:0000256" key="6">
    <source>
        <dbReference type="ARBA" id="ARBA00022723"/>
    </source>
</evidence>
<protein>
    <recommendedName>
        <fullName evidence="4">Type-4 uracil-DNA glycosylase</fullName>
        <ecNumber evidence="3">3.2.2.27</ecNumber>
    </recommendedName>
</protein>
<evidence type="ECO:0000256" key="10">
    <source>
        <dbReference type="ARBA" id="ARBA00023014"/>
    </source>
</evidence>
<evidence type="ECO:0000256" key="2">
    <source>
        <dbReference type="ARBA" id="ARBA00006521"/>
    </source>
</evidence>
<keyword evidence="10" id="KW-0411">Iron-sulfur</keyword>
<gene>
    <name evidence="13" type="ORF">GCM10009093_15730</name>
</gene>
<reference evidence="14" key="1">
    <citation type="journal article" date="2019" name="Int. J. Syst. Evol. Microbiol.">
        <title>The Global Catalogue of Microorganisms (GCM) 10K type strain sequencing project: providing services to taxonomists for standard genome sequencing and annotation.</title>
        <authorList>
            <consortium name="The Broad Institute Genomics Platform"/>
            <consortium name="The Broad Institute Genome Sequencing Center for Infectious Disease"/>
            <person name="Wu L."/>
            <person name="Ma J."/>
        </authorList>
    </citation>
    <scope>NUCLEOTIDE SEQUENCE [LARGE SCALE GENOMIC DNA]</scope>
    <source>
        <strain evidence="14">JCM 13476</strain>
    </source>
</reference>
<dbReference type="CDD" id="cd10030">
    <property type="entry name" value="UDG-F4_TTUDGA_SPO1dp_like"/>
    <property type="match status" value="1"/>
</dbReference>
<evidence type="ECO:0000256" key="4">
    <source>
        <dbReference type="ARBA" id="ARBA00019403"/>
    </source>
</evidence>
<evidence type="ECO:0000256" key="3">
    <source>
        <dbReference type="ARBA" id="ARBA00012030"/>
    </source>
</evidence>
<evidence type="ECO:0000256" key="11">
    <source>
        <dbReference type="ARBA" id="ARBA00023204"/>
    </source>
</evidence>
<dbReference type="SMART" id="SM00987">
    <property type="entry name" value="UreE_C"/>
    <property type="match status" value="1"/>
</dbReference>
<dbReference type="PANTHER" id="PTHR33693">
    <property type="entry name" value="TYPE-5 URACIL-DNA GLYCOSYLASE"/>
    <property type="match status" value="1"/>
</dbReference>
<evidence type="ECO:0000259" key="12">
    <source>
        <dbReference type="SMART" id="SM00986"/>
    </source>
</evidence>
<dbReference type="SUPFAM" id="SSF52141">
    <property type="entry name" value="Uracil-DNA glycosylase-like"/>
    <property type="match status" value="1"/>
</dbReference>
<keyword evidence="9" id="KW-0408">Iron</keyword>
<evidence type="ECO:0000256" key="9">
    <source>
        <dbReference type="ARBA" id="ARBA00023004"/>
    </source>
</evidence>
<comment type="similarity">
    <text evidence="2">Belongs to the uracil-DNA glycosylase (UDG) superfamily. Type 4 (UDGa) family.</text>
</comment>
<keyword evidence="8" id="KW-0378">Hydrolase</keyword>
<dbReference type="InterPro" id="IPR005122">
    <property type="entry name" value="Uracil-DNA_glycosylase-like"/>
</dbReference>
<evidence type="ECO:0000313" key="14">
    <source>
        <dbReference type="Proteomes" id="UP001500791"/>
    </source>
</evidence>
<comment type="caution">
    <text evidence="13">The sequence shown here is derived from an EMBL/GenBank/DDBJ whole genome shotgun (WGS) entry which is preliminary data.</text>
</comment>
<keyword evidence="7" id="KW-0227">DNA damage</keyword>
<dbReference type="PANTHER" id="PTHR33693:SF1">
    <property type="entry name" value="TYPE-4 URACIL-DNA GLYCOSYLASE"/>
    <property type="match status" value="1"/>
</dbReference>
<evidence type="ECO:0000256" key="1">
    <source>
        <dbReference type="ARBA" id="ARBA00001400"/>
    </source>
</evidence>
<evidence type="ECO:0000256" key="7">
    <source>
        <dbReference type="ARBA" id="ARBA00022763"/>
    </source>
</evidence>
<dbReference type="SMART" id="SM00986">
    <property type="entry name" value="UDG"/>
    <property type="match status" value="1"/>
</dbReference>
<dbReference type="InterPro" id="IPR051536">
    <property type="entry name" value="UDG_Type-4/5"/>
</dbReference>
<dbReference type="EMBL" id="BAAAEJ010000007">
    <property type="protein sequence ID" value="GAA0389971.1"/>
    <property type="molecule type" value="Genomic_DNA"/>
</dbReference>
<keyword evidence="6" id="KW-0479">Metal-binding</keyword>
<dbReference type="InterPro" id="IPR036895">
    <property type="entry name" value="Uracil-DNA_glycosylase-like_sf"/>
</dbReference>
<dbReference type="Gene3D" id="3.40.470.10">
    <property type="entry name" value="Uracil-DNA glycosylase-like domain"/>
    <property type="match status" value="1"/>
</dbReference>
<keyword evidence="11" id="KW-0234">DNA repair</keyword>
<comment type="catalytic activity">
    <reaction evidence="1">
        <text>Hydrolyzes single-stranded DNA or mismatched double-stranded DNA and polynucleotides, releasing free uracil.</text>
        <dbReference type="EC" id="3.2.2.27"/>
    </reaction>
</comment>
<dbReference type="RefSeq" id="WP_167176534.1">
    <property type="nucleotide sequence ID" value="NZ_JAASQT010000002.1"/>
</dbReference>
<evidence type="ECO:0000313" key="13">
    <source>
        <dbReference type="EMBL" id="GAA0389971.1"/>
    </source>
</evidence>
<name>A0ABP3I464_9CAUL</name>
<dbReference type="NCBIfam" id="TIGR00758">
    <property type="entry name" value="UDG_fam4"/>
    <property type="match status" value="1"/>
</dbReference>
<keyword evidence="14" id="KW-1185">Reference proteome</keyword>
<dbReference type="InterPro" id="IPR005273">
    <property type="entry name" value="Ura-DNA_glyco_family4"/>
</dbReference>
<accession>A0ABP3I464</accession>
<keyword evidence="5" id="KW-0004">4Fe-4S</keyword>
<organism evidence="13 14">
    <name type="scientific">Brevundimonas terrae</name>
    <dbReference type="NCBI Taxonomy" id="363631"/>
    <lineage>
        <taxon>Bacteria</taxon>
        <taxon>Pseudomonadati</taxon>
        <taxon>Pseudomonadota</taxon>
        <taxon>Alphaproteobacteria</taxon>
        <taxon>Caulobacterales</taxon>
        <taxon>Caulobacteraceae</taxon>
        <taxon>Brevundimonas</taxon>
    </lineage>
</organism>
<dbReference type="Proteomes" id="UP001500791">
    <property type="component" value="Unassembled WGS sequence"/>
</dbReference>
<sequence length="262" mass="28026">MNTLSSDMLAYESLLAFWRDAGVDACYLEEPFDHTKIQAMPTPAAVQKLAAVPVSRGPLSNTNAATGTADARQLAMAAQDMDALVAAVTAFDGCGLKKMGARSTLFGRGAVDADLLVIGDAPNDVDDARGQAFSGPAGQLLDRILAAAQLTDRAYLTQSVFWHPPGNRPPTPEEQAVCLPFIERAVQLIQPKAVLLIGSVAARGILPSNESLLKLQGRWKEWTVEGHATLPVMTTFHPGFLLQQPQAKGLVWRDMLALGARL</sequence>